<dbReference type="EMBL" id="CP003740">
    <property type="protein sequence ID" value="AGI68399.1"/>
    <property type="molecule type" value="Genomic_DNA"/>
</dbReference>
<dbReference type="Proteomes" id="UP000005307">
    <property type="component" value="Chromosome"/>
</dbReference>
<dbReference type="HOGENOM" id="CLU_115813_1_0_5"/>
<reference evidence="2 3" key="1">
    <citation type="journal article" date="2013" name="PLoS ONE">
        <title>Poles Apart: Arctic and Antarctic Octadecabacter strains Share High Genome Plasticity and a New Type of Xanthorhodopsin.</title>
        <authorList>
            <person name="Vollmers J."/>
            <person name="Voget S."/>
            <person name="Dietrich S."/>
            <person name="Gollnow K."/>
            <person name="Smits M."/>
            <person name="Meyer K."/>
            <person name="Brinkhoff T."/>
            <person name="Simon M."/>
            <person name="Daniel R."/>
        </authorList>
    </citation>
    <scope>NUCLEOTIDE SEQUENCE [LARGE SCALE GENOMIC DNA]</scope>
    <source>
        <strain evidence="2 3">307</strain>
    </source>
</reference>
<evidence type="ECO:0000313" key="3">
    <source>
        <dbReference type="Proteomes" id="UP000005307"/>
    </source>
</evidence>
<dbReference type="PROSITE" id="PS51257">
    <property type="entry name" value="PROKAR_LIPOPROTEIN"/>
    <property type="match status" value="1"/>
</dbReference>
<dbReference type="AlphaFoldDB" id="M9R6W3"/>
<sequence>MKFLVTTMFAFFGTTAAVQACPTFSMTGVEQYNATGQQLYSPQRYSVVAGGDNYIFNCSQVRPLTDTGPGYFASQPDFSFFLSGMGPYSLHITVTGLCDSAVLINTGAANWYYDDDDYNDGSGGAQITLNNPSNGRIDIWAGTYEPGYCDAVLTLETF</sequence>
<evidence type="ECO:0000313" key="2">
    <source>
        <dbReference type="EMBL" id="AGI68399.1"/>
    </source>
</evidence>
<keyword evidence="3" id="KW-1185">Reference proteome</keyword>
<gene>
    <name evidence="2" type="ORF">OAN307_c28280</name>
</gene>
<dbReference type="RefSeq" id="WP_015500396.1">
    <property type="nucleotide sequence ID" value="NC_020911.1"/>
</dbReference>
<organism evidence="2 3">
    <name type="scientific">Octadecabacter antarcticus 307</name>
    <dbReference type="NCBI Taxonomy" id="391626"/>
    <lineage>
        <taxon>Bacteria</taxon>
        <taxon>Pseudomonadati</taxon>
        <taxon>Pseudomonadota</taxon>
        <taxon>Alphaproteobacteria</taxon>
        <taxon>Rhodobacterales</taxon>
        <taxon>Roseobacteraceae</taxon>
        <taxon>Octadecabacter</taxon>
    </lineage>
</organism>
<proteinExistence type="predicted"/>
<feature type="chain" id="PRO_5004102063" evidence="1">
    <location>
        <begin position="21"/>
        <end position="158"/>
    </location>
</feature>
<evidence type="ECO:0000256" key="1">
    <source>
        <dbReference type="SAM" id="SignalP"/>
    </source>
</evidence>
<protein>
    <submittedName>
        <fullName evidence="2">Putative Y2126 family protein</fullName>
    </submittedName>
</protein>
<dbReference type="eggNOG" id="COG1196">
    <property type="taxonomic scope" value="Bacteria"/>
</dbReference>
<dbReference type="STRING" id="391626.OAN307_c28280"/>
<name>M9R6W3_9RHOB</name>
<feature type="signal peptide" evidence="1">
    <location>
        <begin position="1"/>
        <end position="20"/>
    </location>
</feature>
<accession>M9R6W3</accession>
<keyword evidence="1" id="KW-0732">Signal</keyword>
<dbReference type="KEGG" id="oat:OAN307_c28280"/>